<name>A0ACC0N4C1_RHOML</name>
<organism evidence="1 2">
    <name type="scientific">Rhododendron molle</name>
    <name type="common">Chinese azalea</name>
    <name type="synonym">Azalea mollis</name>
    <dbReference type="NCBI Taxonomy" id="49168"/>
    <lineage>
        <taxon>Eukaryota</taxon>
        <taxon>Viridiplantae</taxon>
        <taxon>Streptophyta</taxon>
        <taxon>Embryophyta</taxon>
        <taxon>Tracheophyta</taxon>
        <taxon>Spermatophyta</taxon>
        <taxon>Magnoliopsida</taxon>
        <taxon>eudicotyledons</taxon>
        <taxon>Gunneridae</taxon>
        <taxon>Pentapetalae</taxon>
        <taxon>asterids</taxon>
        <taxon>Ericales</taxon>
        <taxon>Ericaceae</taxon>
        <taxon>Ericoideae</taxon>
        <taxon>Rhodoreae</taxon>
        <taxon>Rhododendron</taxon>
    </lineage>
</organism>
<evidence type="ECO:0000313" key="1">
    <source>
        <dbReference type="EMBL" id="KAI8548178.1"/>
    </source>
</evidence>
<proteinExistence type="predicted"/>
<gene>
    <name evidence="1" type="ORF">RHMOL_Rhmol07G0252500</name>
</gene>
<accession>A0ACC0N4C1</accession>
<keyword evidence="2" id="KW-1185">Reference proteome</keyword>
<sequence>MATMASWRELLFLYLILVNIESTLELGSWNDLTYFDTGSGNYSTNSTYQMNLNTLLSSLSSRTDEYGFCSSSFGDNPDKVYAIVLCRGDVDHDTCRSCINNSTINLPQLRPNYKGAIGWYEYCMLRYSDKSMSGIKATSPYQVYHSGVNASSVIEFKQELGSLFGDLRGTAASGGPLRKFATGHKSTDQDLGTIYGLMQCTPDLSEIDCNNCLQWATGQITQLGAPTGWRILAPSCSLRYEGNLFYNDTPPATSEVKYRPRLYTERRRFAGGRRASPVVAVVSPVLFDGRRSSRRSGLRNYVLYKKEFVVFAGKKDNTTRKVIIVVLATILVIGFIVCICVFLRQRKQKKKPKQKFEVGDKISIVELSQYEFETISVATDNFSASNKLGQGGFGAVYKGRLLNGQEIAVKRLAKESLQGEIEFKNEVMLLAKLQHRNLVRLLGFCSERTEKLLIYELVPQSSLDHFIFNPTRHKQLGWDRRYKIILGVSRGLLYLHEESQLRIIHRDLKASNVLLDDDMNPKISDFGMARLFVVDETHLSTINIAGTRGYMAPEYVLHGQFSVKSDVFSFGVLVLEILSGRKNQFFHNEENIEGLLSYAWKTWREGTNSNLIDPALRVNSGSMPEMIRCIHIGLLCVQENVAKRPTMAEVVLMLSSPSLSLKVPSEPGFFMHSGSNNAELPLLQEHRPELASDKCQIVHLGGEVPLMRVSLQWSRLPRTSRHS</sequence>
<dbReference type="EMBL" id="CM046394">
    <property type="protein sequence ID" value="KAI8548178.1"/>
    <property type="molecule type" value="Genomic_DNA"/>
</dbReference>
<protein>
    <submittedName>
        <fullName evidence="1">Uncharacterized protein</fullName>
    </submittedName>
</protein>
<reference evidence="1" key="1">
    <citation type="submission" date="2022-02" db="EMBL/GenBank/DDBJ databases">
        <title>Plant Genome Project.</title>
        <authorList>
            <person name="Zhang R.-G."/>
        </authorList>
    </citation>
    <scope>NUCLEOTIDE SEQUENCE</scope>
    <source>
        <strain evidence="1">AT1</strain>
    </source>
</reference>
<dbReference type="Proteomes" id="UP001062846">
    <property type="component" value="Chromosome 7"/>
</dbReference>
<comment type="caution">
    <text evidence="1">The sequence shown here is derived from an EMBL/GenBank/DDBJ whole genome shotgun (WGS) entry which is preliminary data.</text>
</comment>
<evidence type="ECO:0000313" key="2">
    <source>
        <dbReference type="Proteomes" id="UP001062846"/>
    </source>
</evidence>